<organism evidence="1 2">
    <name type="scientific">Cichorium intybus</name>
    <name type="common">Chicory</name>
    <dbReference type="NCBI Taxonomy" id="13427"/>
    <lineage>
        <taxon>Eukaryota</taxon>
        <taxon>Viridiplantae</taxon>
        <taxon>Streptophyta</taxon>
        <taxon>Embryophyta</taxon>
        <taxon>Tracheophyta</taxon>
        <taxon>Spermatophyta</taxon>
        <taxon>Magnoliopsida</taxon>
        <taxon>eudicotyledons</taxon>
        <taxon>Gunneridae</taxon>
        <taxon>Pentapetalae</taxon>
        <taxon>asterids</taxon>
        <taxon>campanulids</taxon>
        <taxon>Asterales</taxon>
        <taxon>Asteraceae</taxon>
        <taxon>Cichorioideae</taxon>
        <taxon>Cichorieae</taxon>
        <taxon>Cichoriinae</taxon>
        <taxon>Cichorium</taxon>
    </lineage>
</organism>
<sequence length="119" mass="13708">MAMLSSVGTILLLPPSMVLTFSLESRPSISGVSSFKHLVAKLPPRVHWRQDYRDADLRDKLGRHGTPLRRNSLDRDSRERFPSHGHEYDSPRFKKKRCVSKVMNLFSFVSFLPFCAFSQ</sequence>
<gene>
    <name evidence="1" type="ORF">L2E82_05864</name>
</gene>
<name>A0ACB9H9T2_CICIN</name>
<accession>A0ACB9H9T2</accession>
<evidence type="ECO:0000313" key="2">
    <source>
        <dbReference type="Proteomes" id="UP001055811"/>
    </source>
</evidence>
<proteinExistence type="predicted"/>
<protein>
    <submittedName>
        <fullName evidence="1">Uncharacterized protein</fullName>
    </submittedName>
</protein>
<reference evidence="2" key="1">
    <citation type="journal article" date="2022" name="Mol. Ecol. Resour.">
        <title>The genomes of chicory, endive, great burdock and yacon provide insights into Asteraceae palaeo-polyploidization history and plant inulin production.</title>
        <authorList>
            <person name="Fan W."/>
            <person name="Wang S."/>
            <person name="Wang H."/>
            <person name="Wang A."/>
            <person name="Jiang F."/>
            <person name="Liu H."/>
            <person name="Zhao H."/>
            <person name="Xu D."/>
            <person name="Zhang Y."/>
        </authorList>
    </citation>
    <scope>NUCLEOTIDE SEQUENCE [LARGE SCALE GENOMIC DNA]</scope>
    <source>
        <strain evidence="2">cv. Punajuju</strain>
    </source>
</reference>
<comment type="caution">
    <text evidence="1">The sequence shown here is derived from an EMBL/GenBank/DDBJ whole genome shotgun (WGS) entry which is preliminary data.</text>
</comment>
<dbReference type="Proteomes" id="UP001055811">
    <property type="component" value="Linkage Group LG01"/>
</dbReference>
<dbReference type="EMBL" id="CM042009">
    <property type="protein sequence ID" value="KAI3791996.1"/>
    <property type="molecule type" value="Genomic_DNA"/>
</dbReference>
<keyword evidence="2" id="KW-1185">Reference proteome</keyword>
<evidence type="ECO:0000313" key="1">
    <source>
        <dbReference type="EMBL" id="KAI3791996.1"/>
    </source>
</evidence>
<reference evidence="1 2" key="2">
    <citation type="journal article" date="2022" name="Mol. Ecol. Resour.">
        <title>The genomes of chicory, endive, great burdock and yacon provide insights into Asteraceae paleo-polyploidization history and plant inulin production.</title>
        <authorList>
            <person name="Fan W."/>
            <person name="Wang S."/>
            <person name="Wang H."/>
            <person name="Wang A."/>
            <person name="Jiang F."/>
            <person name="Liu H."/>
            <person name="Zhao H."/>
            <person name="Xu D."/>
            <person name="Zhang Y."/>
        </authorList>
    </citation>
    <scope>NUCLEOTIDE SEQUENCE [LARGE SCALE GENOMIC DNA]</scope>
    <source>
        <strain evidence="2">cv. Punajuju</strain>
        <tissue evidence="1">Leaves</tissue>
    </source>
</reference>